<organism evidence="3 4">
    <name type="scientific">Luteimonas rhizosphaericola</name>
    <dbReference type="NCBI Taxonomy" id="3042024"/>
    <lineage>
        <taxon>Bacteria</taxon>
        <taxon>Pseudomonadati</taxon>
        <taxon>Pseudomonadota</taxon>
        <taxon>Gammaproteobacteria</taxon>
        <taxon>Lysobacterales</taxon>
        <taxon>Lysobacteraceae</taxon>
        <taxon>Luteimonas</taxon>
    </lineage>
</organism>
<protein>
    <submittedName>
        <fullName evidence="3">DUF3108 domain-containing protein</fullName>
    </submittedName>
</protein>
<gene>
    <name evidence="3" type="ORF">QFW80_11660</name>
</gene>
<sequence>MRPAVPLIAACVLATAALVATMPRASAQDAPAPNAATEATTPDQATSPSANAGMDEPRTLQPFVASYEAWYEGRHAGTATMQVVRDDAASRWRVDLGVRGDRGFAGIVNLNIEQSTVFDVAGEVYRPLSQATTRKAALFFNRRTTGTYDWRANTARWTGDVSKERRVPVPIEHGDMSGLLINLAVIRDAQPGATLQYRLVDNGRARDYHYQVSAEPESVTVAELSYRALKVERTNGGNDEMILWVADGVPTPVRILQREDGEDAVDLRLVEYRAAP</sequence>
<name>A0ABT6JKG0_9GAMM</name>
<evidence type="ECO:0000313" key="4">
    <source>
        <dbReference type="Proteomes" id="UP001156831"/>
    </source>
</evidence>
<reference evidence="3 4" key="1">
    <citation type="submission" date="2023-04" db="EMBL/GenBank/DDBJ databases">
        <title>Luteimonas sp. M1R5S18.</title>
        <authorList>
            <person name="Sun J.-Q."/>
        </authorList>
    </citation>
    <scope>NUCLEOTIDE SEQUENCE [LARGE SCALE GENOMIC DNA]</scope>
    <source>
        <strain evidence="3 4">M1R5S18</strain>
    </source>
</reference>
<feature type="signal peptide" evidence="2">
    <location>
        <begin position="1"/>
        <end position="27"/>
    </location>
</feature>
<keyword evidence="2" id="KW-0732">Signal</keyword>
<proteinExistence type="predicted"/>
<dbReference type="EMBL" id="JARXRN010000025">
    <property type="protein sequence ID" value="MDH5831172.1"/>
    <property type="molecule type" value="Genomic_DNA"/>
</dbReference>
<dbReference type="RefSeq" id="WP_280602130.1">
    <property type="nucleotide sequence ID" value="NZ_JARXRN010000025.1"/>
</dbReference>
<accession>A0ABT6JKG0</accession>
<feature type="chain" id="PRO_5045093653" evidence="2">
    <location>
        <begin position="28"/>
        <end position="276"/>
    </location>
</feature>
<comment type="caution">
    <text evidence="3">The sequence shown here is derived from an EMBL/GenBank/DDBJ whole genome shotgun (WGS) entry which is preliminary data.</text>
</comment>
<feature type="compositionally biased region" description="Low complexity" evidence="1">
    <location>
        <begin position="29"/>
        <end position="42"/>
    </location>
</feature>
<evidence type="ECO:0000313" key="3">
    <source>
        <dbReference type="EMBL" id="MDH5831172.1"/>
    </source>
</evidence>
<feature type="region of interest" description="Disordered" evidence="1">
    <location>
        <begin position="29"/>
        <end position="57"/>
    </location>
</feature>
<dbReference type="Pfam" id="PF11306">
    <property type="entry name" value="DUF3108"/>
    <property type="match status" value="1"/>
</dbReference>
<evidence type="ECO:0000256" key="1">
    <source>
        <dbReference type="SAM" id="MobiDB-lite"/>
    </source>
</evidence>
<keyword evidence="4" id="KW-1185">Reference proteome</keyword>
<evidence type="ECO:0000256" key="2">
    <source>
        <dbReference type="SAM" id="SignalP"/>
    </source>
</evidence>
<dbReference type="Proteomes" id="UP001156831">
    <property type="component" value="Unassembled WGS sequence"/>
</dbReference>
<dbReference type="InterPro" id="IPR021457">
    <property type="entry name" value="DUF3108"/>
</dbReference>